<evidence type="ECO:0000313" key="3">
    <source>
        <dbReference type="Proteomes" id="UP000471364"/>
    </source>
</evidence>
<proteinExistence type="predicted"/>
<organism evidence="2 3">
    <name type="scientific">Micromonospora aurantiaca</name>
    <name type="common">nom. illeg.</name>
    <dbReference type="NCBI Taxonomy" id="47850"/>
    <lineage>
        <taxon>Bacteria</taxon>
        <taxon>Bacillati</taxon>
        <taxon>Actinomycetota</taxon>
        <taxon>Actinomycetes</taxon>
        <taxon>Micromonosporales</taxon>
        <taxon>Micromonosporaceae</taxon>
        <taxon>Micromonospora</taxon>
    </lineage>
</organism>
<protein>
    <recommendedName>
        <fullName evidence="4">Transposase</fullName>
    </recommendedName>
</protein>
<keyword evidence="3" id="KW-1185">Reference proteome</keyword>
<evidence type="ECO:0008006" key="4">
    <source>
        <dbReference type="Google" id="ProtNLM"/>
    </source>
</evidence>
<sequence length="90" mass="9733">MEMKLAALVTPGSQPAQTAGSSTFECRRGFDENQPNPGGRRKAGSPPCRRLGARRAKQVGTAYESMIVALIAVARFKIRHRGATERPDHG</sequence>
<dbReference type="RefSeq" id="WP_135241034.1">
    <property type="nucleotide sequence ID" value="NZ_CBDRIQ010000020.1"/>
</dbReference>
<name>A0ABQ6UN37_9ACTN</name>
<accession>A0ABQ6UN37</accession>
<evidence type="ECO:0000313" key="2">
    <source>
        <dbReference type="EMBL" id="KAB1118682.1"/>
    </source>
</evidence>
<dbReference type="EMBL" id="WAAR01000006">
    <property type="protein sequence ID" value="KAB1118682.1"/>
    <property type="molecule type" value="Genomic_DNA"/>
</dbReference>
<evidence type="ECO:0000256" key="1">
    <source>
        <dbReference type="SAM" id="MobiDB-lite"/>
    </source>
</evidence>
<feature type="region of interest" description="Disordered" evidence="1">
    <location>
        <begin position="1"/>
        <end position="53"/>
    </location>
</feature>
<feature type="compositionally biased region" description="Polar residues" evidence="1">
    <location>
        <begin position="11"/>
        <end position="24"/>
    </location>
</feature>
<gene>
    <name evidence="2" type="ORF">F6X54_02890</name>
</gene>
<reference evidence="2 3" key="1">
    <citation type="submission" date="2019-09" db="EMBL/GenBank/DDBJ databases">
        <title>High taxonomic diversity of Micromonospora strains isolated from Medicago sativa nodules in different geographical locations.</title>
        <authorList>
            <person name="Martinez-Hidalgo P."/>
            <person name="Flores-Felix J.D."/>
            <person name="Velazquez E."/>
            <person name="Brau L."/>
            <person name="Trujillo M.E."/>
            <person name="Martinez-Molina E."/>
        </authorList>
    </citation>
    <scope>NUCLEOTIDE SEQUENCE [LARGE SCALE GENOMIC DNA]</scope>
    <source>
        <strain evidence="2 3">ALFB5</strain>
    </source>
</reference>
<comment type="caution">
    <text evidence="2">The sequence shown here is derived from an EMBL/GenBank/DDBJ whole genome shotgun (WGS) entry which is preliminary data.</text>
</comment>
<dbReference type="Proteomes" id="UP000471364">
    <property type="component" value="Unassembled WGS sequence"/>
</dbReference>